<evidence type="ECO:0000313" key="15">
    <source>
        <dbReference type="EMBL" id="QQG31523.1"/>
    </source>
</evidence>
<evidence type="ECO:0000256" key="6">
    <source>
        <dbReference type="ARBA" id="ARBA00022695"/>
    </source>
</evidence>
<dbReference type="SMART" id="SM00440">
    <property type="entry name" value="ZnF_C2C2"/>
    <property type="match status" value="1"/>
</dbReference>
<dbReference type="InterPro" id="IPR009162">
    <property type="entry name" value="RNA_pol_30_chordopoxvir-type"/>
</dbReference>
<feature type="domain" description="TFIIS-type" evidence="14">
    <location>
        <begin position="155"/>
        <end position="195"/>
    </location>
</feature>
<dbReference type="GO" id="GO:0003677">
    <property type="term" value="F:DNA binding"/>
    <property type="evidence" value="ECO:0007669"/>
    <property type="project" value="UniProtKB-UniRule"/>
</dbReference>
<comment type="similarity">
    <text evidence="1 12">Belongs to the poxviridae DNA-directed RNA polymerase 30 kDa subunit family.</text>
</comment>
<dbReference type="InterPro" id="IPR001222">
    <property type="entry name" value="Znf_TFIIS"/>
</dbReference>
<reference evidence="15" key="1">
    <citation type="journal article" date="2021" name="Arch. Virol.">
        <title>First complete genome characterization of swinepox virus directly from a clinical sample indicates divergence of a Eurasian-lineage virus.</title>
        <authorList>
            <person name="Aasdev A."/>
            <person name="Mishra A."/>
            <person name="Bora D.P."/>
            <person name="Kurkure N.V."/>
            <person name="Barman N.N."/>
            <person name="Raut A.A."/>
        </authorList>
    </citation>
    <scope>NUCLEOTIDE SEQUENCE</scope>
    <source>
        <strain evidence="15">SwPV/India-Assam/16</strain>
    </source>
</reference>
<comment type="catalytic activity">
    <reaction evidence="11 12">
        <text>RNA(n) + a ribonucleoside 5'-triphosphate = RNA(n+1) + diphosphate</text>
        <dbReference type="Rhea" id="RHEA:21248"/>
        <dbReference type="Rhea" id="RHEA-COMP:14527"/>
        <dbReference type="Rhea" id="RHEA-COMP:17342"/>
        <dbReference type="ChEBI" id="CHEBI:33019"/>
        <dbReference type="ChEBI" id="CHEBI:61557"/>
        <dbReference type="ChEBI" id="CHEBI:140395"/>
        <dbReference type="EC" id="2.7.7.6"/>
    </reaction>
</comment>
<accession>A0A881SXY7</accession>
<name>A0A881SXY7_SWPV</name>
<organismHost>
    <name type="scientific">Sus scrofa</name>
    <name type="common">Pig</name>
    <dbReference type="NCBI Taxonomy" id="9823"/>
</organismHost>
<evidence type="ECO:0000256" key="12">
    <source>
        <dbReference type="PIRNR" id="PIRNR000745"/>
    </source>
</evidence>
<evidence type="ECO:0000256" key="13">
    <source>
        <dbReference type="PROSITE-ProRule" id="PRU00472"/>
    </source>
</evidence>
<evidence type="ECO:0000256" key="3">
    <source>
        <dbReference type="ARBA" id="ARBA00014911"/>
    </source>
</evidence>
<dbReference type="GO" id="GO:0006351">
    <property type="term" value="P:DNA-templated transcription"/>
    <property type="evidence" value="ECO:0007669"/>
    <property type="project" value="InterPro"/>
</dbReference>
<evidence type="ECO:0000256" key="11">
    <source>
        <dbReference type="ARBA" id="ARBA00048552"/>
    </source>
</evidence>
<evidence type="ECO:0000256" key="9">
    <source>
        <dbReference type="ARBA" id="ARBA00022833"/>
    </source>
</evidence>
<evidence type="ECO:0000256" key="2">
    <source>
        <dbReference type="ARBA" id="ARBA00012418"/>
    </source>
</evidence>
<protein>
    <recommendedName>
        <fullName evidence="3 12">DNA-directed RNA polymerase 30 kDa polypeptide</fullName>
        <ecNumber evidence="2 12">2.7.7.6</ecNumber>
    </recommendedName>
</protein>
<dbReference type="Pfam" id="PF12410">
    <property type="entry name" value="rpo30_N"/>
    <property type="match status" value="1"/>
</dbReference>
<dbReference type="EC" id="2.7.7.6" evidence="2 12"/>
<keyword evidence="6 12" id="KW-0548">Nucleotidyltransferase</keyword>
<evidence type="ECO:0000256" key="7">
    <source>
        <dbReference type="ARBA" id="ARBA00022723"/>
    </source>
</evidence>
<dbReference type="Gene3D" id="2.20.25.10">
    <property type="match status" value="1"/>
</dbReference>
<evidence type="ECO:0000259" key="14">
    <source>
        <dbReference type="PROSITE" id="PS51133"/>
    </source>
</evidence>
<dbReference type="Pfam" id="PF01096">
    <property type="entry name" value="Zn_ribbon_TFIIS"/>
    <property type="match status" value="1"/>
</dbReference>
<dbReference type="OrthoDB" id="11448at10239"/>
<keyword evidence="10 12" id="KW-0804">Transcription</keyword>
<evidence type="ECO:0000256" key="5">
    <source>
        <dbReference type="ARBA" id="ARBA00022679"/>
    </source>
</evidence>
<organism evidence="15">
    <name type="scientific">Swinepox virus</name>
    <name type="common">SWPV</name>
    <dbReference type="NCBI Taxonomy" id="10276"/>
    <lineage>
        <taxon>Viruses</taxon>
        <taxon>Varidnaviria</taxon>
        <taxon>Bamfordvirae</taxon>
        <taxon>Nucleocytoviricota</taxon>
        <taxon>Pokkesviricetes</taxon>
        <taxon>Chitovirales</taxon>
        <taxon>Poxviridae</taxon>
        <taxon>Chordopoxvirinae</taxon>
        <taxon>Suipoxvirus</taxon>
        <taxon>Suipoxvirus swinepox</taxon>
    </lineage>
</organism>
<evidence type="ECO:0000256" key="8">
    <source>
        <dbReference type="ARBA" id="ARBA00022771"/>
    </source>
</evidence>
<evidence type="ECO:0000256" key="10">
    <source>
        <dbReference type="ARBA" id="ARBA00023163"/>
    </source>
</evidence>
<keyword evidence="5 12" id="KW-0808">Transferase</keyword>
<dbReference type="EMBL" id="MW036632">
    <property type="protein sequence ID" value="QQG31523.1"/>
    <property type="molecule type" value="Genomic_DNA"/>
</dbReference>
<sequence length="205" mass="24168">MENLSHDEYIYNYSSNMATYQDIEAVVNRYVDDTNKAVDLLNWANEKATKFYIRNIFNTKSNIEETKFEPKNNIGIEYSKDTRNKLSYRNKPLIETNIDYKDICDMIRMTNGTEKDILRYILFGIKCIKKGVEYNIDKLIDVNHDDYFNVLDKKYNISCPLCKSKNTIPVMIQTRAADEPPLVRHECKDCKKAFKPPMFKDINKK</sequence>
<evidence type="ECO:0000256" key="1">
    <source>
        <dbReference type="ARBA" id="ARBA00006144"/>
    </source>
</evidence>
<keyword evidence="8 13" id="KW-0863">Zinc-finger</keyword>
<dbReference type="GO" id="GO:0003899">
    <property type="term" value="F:DNA-directed RNA polymerase activity"/>
    <property type="evidence" value="ECO:0007669"/>
    <property type="project" value="UniProtKB-EC"/>
</dbReference>
<keyword evidence="4 12" id="KW-0240">DNA-directed RNA polymerase</keyword>
<dbReference type="PIRSF" id="PIRSF000745">
    <property type="entry name" value="VAC_RPO30"/>
    <property type="match status" value="1"/>
</dbReference>
<proteinExistence type="inferred from homology"/>
<gene>
    <name evidence="15" type="primary">SwPV032</name>
</gene>
<dbReference type="GO" id="GO:0000428">
    <property type="term" value="C:DNA-directed RNA polymerase complex"/>
    <property type="evidence" value="ECO:0007669"/>
    <property type="project" value="UniProtKB-UniRule"/>
</dbReference>
<dbReference type="PROSITE" id="PS51133">
    <property type="entry name" value="ZF_TFIIS_2"/>
    <property type="match status" value="1"/>
</dbReference>
<dbReference type="Proteomes" id="UP000671927">
    <property type="component" value="Segment"/>
</dbReference>
<dbReference type="PROSITE" id="PS00466">
    <property type="entry name" value="ZF_TFIIS_1"/>
    <property type="match status" value="1"/>
</dbReference>
<dbReference type="SUPFAM" id="SSF57783">
    <property type="entry name" value="Zinc beta-ribbon"/>
    <property type="match status" value="1"/>
</dbReference>
<dbReference type="GO" id="GO:0008270">
    <property type="term" value="F:zinc ion binding"/>
    <property type="evidence" value="ECO:0007669"/>
    <property type="project" value="UniProtKB-UniRule"/>
</dbReference>
<dbReference type="KEGG" id="vg:932427"/>
<evidence type="ECO:0000256" key="4">
    <source>
        <dbReference type="ARBA" id="ARBA00022478"/>
    </source>
</evidence>
<keyword evidence="9" id="KW-0862">Zinc</keyword>
<dbReference type="InterPro" id="IPR024394">
    <property type="entry name" value="RNA_pol_30_chordopoxvir-type_N"/>
</dbReference>
<keyword evidence="7" id="KW-0479">Metal-binding</keyword>